<dbReference type="Ensembl" id="ENSMAMT00000031307.2">
    <property type="protein sequence ID" value="ENSMAMP00000030510.1"/>
    <property type="gene ID" value="ENSMAMG00000020575.2"/>
</dbReference>
<dbReference type="InterPro" id="IPR036322">
    <property type="entry name" value="WD40_repeat_dom_sf"/>
</dbReference>
<protein>
    <recommendedName>
        <fullName evidence="3">Anaphase-promoting complex subunit 4 WD40 domain-containing protein</fullName>
    </recommendedName>
</protein>
<proteinExistence type="predicted"/>
<dbReference type="AlphaFoldDB" id="A0A3Q3STX9"/>
<dbReference type="InterPro" id="IPR001680">
    <property type="entry name" value="WD40_rpt"/>
</dbReference>
<organism evidence="1 2">
    <name type="scientific">Mastacembelus armatus</name>
    <name type="common">zig-zag eel</name>
    <dbReference type="NCBI Taxonomy" id="205130"/>
    <lineage>
        <taxon>Eukaryota</taxon>
        <taxon>Metazoa</taxon>
        <taxon>Chordata</taxon>
        <taxon>Craniata</taxon>
        <taxon>Vertebrata</taxon>
        <taxon>Euteleostomi</taxon>
        <taxon>Actinopterygii</taxon>
        <taxon>Neopterygii</taxon>
        <taxon>Teleostei</taxon>
        <taxon>Neoteleostei</taxon>
        <taxon>Acanthomorphata</taxon>
        <taxon>Anabantaria</taxon>
        <taxon>Synbranchiformes</taxon>
        <taxon>Mastacembelidae</taxon>
        <taxon>Mastacembelus</taxon>
    </lineage>
</organism>
<dbReference type="PROSITE" id="PS51257">
    <property type="entry name" value="PROKAR_LIPOPROTEIN"/>
    <property type="match status" value="1"/>
</dbReference>
<dbReference type="STRING" id="205130.ENSMAMP00000030510"/>
<dbReference type="SUPFAM" id="SSF50978">
    <property type="entry name" value="WD40 repeat-like"/>
    <property type="match status" value="1"/>
</dbReference>
<dbReference type="InParanoid" id="A0A3Q3STX9"/>
<dbReference type="InterPro" id="IPR015943">
    <property type="entry name" value="WD40/YVTN_repeat-like_dom_sf"/>
</dbReference>
<dbReference type="Proteomes" id="UP000261640">
    <property type="component" value="Unplaced"/>
</dbReference>
<reference evidence="1" key="2">
    <citation type="submission" date="2025-09" db="UniProtKB">
        <authorList>
            <consortium name="Ensembl"/>
        </authorList>
    </citation>
    <scope>IDENTIFICATION</scope>
</reference>
<dbReference type="Gene3D" id="2.130.10.10">
    <property type="entry name" value="YVTN repeat-like/Quinoprotein amine dehydrogenase"/>
    <property type="match status" value="1"/>
</dbReference>
<name>A0A3Q3STX9_9TELE</name>
<dbReference type="SMART" id="SM00320">
    <property type="entry name" value="WD40"/>
    <property type="match status" value="1"/>
</dbReference>
<evidence type="ECO:0000313" key="1">
    <source>
        <dbReference type="Ensembl" id="ENSMAMP00000030510.1"/>
    </source>
</evidence>
<sequence>MKEALVLVHRLGAHPDSRCWFVSWSPTGTLLASCGADKAIRICGREGELTIVVEVIKLVINQ</sequence>
<keyword evidence="2" id="KW-1185">Reference proteome</keyword>
<reference evidence="1" key="1">
    <citation type="submission" date="2025-08" db="UniProtKB">
        <authorList>
            <consortium name="Ensembl"/>
        </authorList>
    </citation>
    <scope>IDENTIFICATION</scope>
</reference>
<accession>A0A3Q3STX9</accession>
<dbReference type="Pfam" id="PF00400">
    <property type="entry name" value="WD40"/>
    <property type="match status" value="1"/>
</dbReference>
<evidence type="ECO:0008006" key="3">
    <source>
        <dbReference type="Google" id="ProtNLM"/>
    </source>
</evidence>
<evidence type="ECO:0000313" key="2">
    <source>
        <dbReference type="Proteomes" id="UP000261640"/>
    </source>
</evidence>
<dbReference type="GeneTree" id="ENSGT00940000181712"/>